<comment type="pathway">
    <text evidence="10">Cofactor biosynthesis; NAD(+) biosynthesis; quinolinate from L-kynurenine: step 1/3.</text>
</comment>
<dbReference type="GO" id="GO:0034354">
    <property type="term" value="P:'de novo' NAD+ biosynthetic process from L-tryptophan"/>
    <property type="evidence" value="ECO:0007669"/>
    <property type="project" value="UniProtKB-UniRule"/>
</dbReference>
<dbReference type="InterPro" id="IPR002938">
    <property type="entry name" value="FAD-bd"/>
</dbReference>
<proteinExistence type="inferred from homology"/>
<evidence type="ECO:0000313" key="13">
    <source>
        <dbReference type="Proteomes" id="UP000515135"/>
    </source>
</evidence>
<keyword evidence="7 10" id="KW-0503">Monooxygenase</keyword>
<keyword evidence="11" id="KW-0472">Membrane</keyword>
<comment type="similarity">
    <text evidence="10">Belongs to the aromatic-ring hydroxylase family. KMO subfamily.</text>
</comment>
<evidence type="ECO:0000256" key="7">
    <source>
        <dbReference type="ARBA" id="ARBA00023033"/>
    </source>
</evidence>
<dbReference type="GO" id="GO:0071949">
    <property type="term" value="F:FAD binding"/>
    <property type="evidence" value="ECO:0007669"/>
    <property type="project" value="InterPro"/>
</dbReference>
<reference evidence="14" key="1">
    <citation type="submission" date="2025-08" db="UniProtKB">
        <authorList>
            <consortium name="RefSeq"/>
        </authorList>
    </citation>
    <scope>IDENTIFICATION</scope>
    <source>
        <tissue evidence="14">Gonad</tissue>
    </source>
</reference>
<sequence length="485" mass="55319">MEKQKQKSAAVVGGGLVGAMNTCYLSSRGFKVDLYEARPDIRTMEIVRGRSINLALSYRGRQALKKVGLEDQVVQDGIPMYARMIHDLNGTLRPIPYGKSDQYIMSVDRRKLNETLLTAAEERPDVTLHFQHKLVSCDLEKGKLTFKIEPANGDDSLDQTYQRNGGEDVHVEVTTDLIMGNDGAYSAIRKHMVKRPRFNYSQEYIPHGYMELTVPPHNGEFAMAINYLHIWPRNEYMMIALPNQDKSFTLTLFMPFDMFEQLKTGDDVVKFFMEKFPDSVPLIGEESLKETYFRLPPLPLVSVKCFPYHVSDKAVIMGDAAHAMVPFYGQGMNCGFEDCLVFDEIMEKLDSDLSKVLPEYSMYRSPDAHAINDLAMYNYIEMRKSVNSRWFLMRKKVDAFLHAIMPRVFIPLYTMVSFTRIRYHVVINKAKKQDVLVDNSIQALMALAAVGGGYFTAVAISRHLDSIPGWLRDSVWGFLRGDFAV</sequence>
<evidence type="ECO:0000313" key="14">
    <source>
        <dbReference type="RefSeq" id="XP_019642408.1"/>
    </source>
</evidence>
<dbReference type="GO" id="GO:0005741">
    <property type="term" value="C:mitochondrial outer membrane"/>
    <property type="evidence" value="ECO:0007669"/>
    <property type="project" value="TreeGrafter"/>
</dbReference>
<keyword evidence="8 10" id="KW-0496">Mitochondrion</keyword>
<dbReference type="Pfam" id="PF01494">
    <property type="entry name" value="FAD_binding_3"/>
    <property type="match status" value="1"/>
</dbReference>
<dbReference type="GO" id="GO:0019805">
    <property type="term" value="P:quinolinate biosynthetic process"/>
    <property type="evidence" value="ECO:0007669"/>
    <property type="project" value="UniProtKB-UniRule"/>
</dbReference>
<dbReference type="PANTHER" id="PTHR46028">
    <property type="entry name" value="KYNURENINE 3-MONOOXYGENASE"/>
    <property type="match status" value="1"/>
</dbReference>
<keyword evidence="3 10" id="KW-0662">Pyridine nucleotide biosynthesis</keyword>
<dbReference type="KEGG" id="bbel:109483764"/>
<dbReference type="GO" id="GO:0070189">
    <property type="term" value="P:kynurenine metabolic process"/>
    <property type="evidence" value="ECO:0007669"/>
    <property type="project" value="TreeGrafter"/>
</dbReference>
<dbReference type="AlphaFoldDB" id="A0A6P4ZZK0"/>
<keyword evidence="4 10" id="KW-0274">FAD</keyword>
<evidence type="ECO:0000256" key="11">
    <source>
        <dbReference type="SAM" id="Phobius"/>
    </source>
</evidence>
<dbReference type="FunFam" id="3.50.50.60:FF:000129">
    <property type="entry name" value="Kynurenine 3-monooxygenase"/>
    <property type="match status" value="1"/>
</dbReference>
<dbReference type="PANTHER" id="PTHR46028:SF2">
    <property type="entry name" value="KYNURENINE 3-MONOOXYGENASE"/>
    <property type="match status" value="1"/>
</dbReference>
<keyword evidence="13" id="KW-1185">Reference proteome</keyword>
<dbReference type="GO" id="GO:0004502">
    <property type="term" value="F:kynurenine 3-monooxygenase activity"/>
    <property type="evidence" value="ECO:0007669"/>
    <property type="project" value="UniProtKB-UniRule"/>
</dbReference>
<evidence type="ECO:0000256" key="1">
    <source>
        <dbReference type="ARBA" id="ARBA00001974"/>
    </source>
</evidence>
<comment type="cofactor">
    <cofactor evidence="1 10">
        <name>FAD</name>
        <dbReference type="ChEBI" id="CHEBI:57692"/>
    </cofactor>
</comment>
<keyword evidence="11" id="KW-0812">Transmembrane</keyword>
<dbReference type="InterPro" id="IPR036188">
    <property type="entry name" value="FAD/NAD-bd_sf"/>
</dbReference>
<dbReference type="GeneID" id="109483764"/>
<protein>
    <recommendedName>
        <fullName evidence="10">Kynurenine 3-monooxygenase</fullName>
        <ecNumber evidence="10">1.14.13.9</ecNumber>
    </recommendedName>
    <alternativeName>
        <fullName evidence="10">Kynurenine 3-hydroxylase</fullName>
    </alternativeName>
</protein>
<feature type="transmembrane region" description="Helical" evidence="11">
    <location>
        <begin position="441"/>
        <end position="460"/>
    </location>
</feature>
<evidence type="ECO:0000256" key="6">
    <source>
        <dbReference type="ARBA" id="ARBA00023002"/>
    </source>
</evidence>
<feature type="domain" description="FAD-binding" evidence="12">
    <location>
        <begin position="9"/>
        <end position="340"/>
    </location>
</feature>
<keyword evidence="6 10" id="KW-0560">Oxidoreductase</keyword>
<organism evidence="13 14">
    <name type="scientific">Branchiostoma belcheri</name>
    <name type="common">Amphioxus</name>
    <dbReference type="NCBI Taxonomy" id="7741"/>
    <lineage>
        <taxon>Eukaryota</taxon>
        <taxon>Metazoa</taxon>
        <taxon>Chordata</taxon>
        <taxon>Cephalochordata</taxon>
        <taxon>Leptocardii</taxon>
        <taxon>Amphioxiformes</taxon>
        <taxon>Branchiostomatidae</taxon>
        <taxon>Branchiostoma</taxon>
    </lineage>
</organism>
<comment type="function">
    <text evidence="10">Catalyzes the hydroxylation of L-kynurenine (L-Kyn) to form 3-hydroxy-L-kynurenine (L-3OHKyn). Required for synthesis of quinolinic acid.</text>
</comment>
<dbReference type="Gene3D" id="3.50.50.60">
    <property type="entry name" value="FAD/NAD(P)-binding domain"/>
    <property type="match status" value="1"/>
</dbReference>
<keyword evidence="2 10" id="KW-0285">Flavoprotein</keyword>
<feature type="transmembrane region" description="Helical" evidence="11">
    <location>
        <begin position="399"/>
        <end position="421"/>
    </location>
</feature>
<evidence type="ECO:0000259" key="12">
    <source>
        <dbReference type="Pfam" id="PF01494"/>
    </source>
</evidence>
<dbReference type="GO" id="GO:0006569">
    <property type="term" value="P:L-tryptophan catabolic process"/>
    <property type="evidence" value="ECO:0007669"/>
    <property type="project" value="UniProtKB-UniRule"/>
</dbReference>
<dbReference type="PRINTS" id="PR00420">
    <property type="entry name" value="RNGMNOXGNASE"/>
</dbReference>
<dbReference type="HAMAP" id="MF_01971">
    <property type="entry name" value="Kynurenine_monooxygenase"/>
    <property type="match status" value="1"/>
</dbReference>
<dbReference type="InterPro" id="IPR027545">
    <property type="entry name" value="Kynurenine_monooxygenase"/>
</dbReference>
<evidence type="ECO:0000256" key="5">
    <source>
        <dbReference type="ARBA" id="ARBA00022857"/>
    </source>
</evidence>
<accession>A0A6P4ZZK0</accession>
<name>A0A6P4ZZK0_BRABE</name>
<dbReference type="Proteomes" id="UP000515135">
    <property type="component" value="Unplaced"/>
</dbReference>
<dbReference type="OrthoDB" id="10053569at2759"/>
<keyword evidence="5 10" id="KW-0521">NADP</keyword>
<evidence type="ECO:0000256" key="3">
    <source>
        <dbReference type="ARBA" id="ARBA00022642"/>
    </source>
</evidence>
<comment type="subcellular location">
    <subcellularLocation>
        <location evidence="10">Mitochondrion</location>
    </subcellularLocation>
</comment>
<gene>
    <name evidence="14" type="primary">LOC109483764</name>
    <name evidence="10" type="synonym">KMO</name>
</gene>
<dbReference type="GO" id="GO:0043420">
    <property type="term" value="P:anthranilate metabolic process"/>
    <property type="evidence" value="ECO:0007669"/>
    <property type="project" value="UniProtKB-UniRule"/>
</dbReference>
<evidence type="ECO:0000256" key="8">
    <source>
        <dbReference type="ARBA" id="ARBA00023128"/>
    </source>
</evidence>
<evidence type="ECO:0000256" key="4">
    <source>
        <dbReference type="ARBA" id="ARBA00022827"/>
    </source>
</evidence>
<dbReference type="RefSeq" id="XP_019642408.1">
    <property type="nucleotide sequence ID" value="XM_019786849.1"/>
</dbReference>
<evidence type="ECO:0000256" key="2">
    <source>
        <dbReference type="ARBA" id="ARBA00022630"/>
    </source>
</evidence>
<dbReference type="EC" id="1.14.13.9" evidence="10"/>
<dbReference type="UniPathway" id="UPA00253">
    <property type="reaction ID" value="UER00328"/>
</dbReference>
<comment type="catalytic activity">
    <reaction evidence="9 10">
        <text>L-kynurenine + NADPH + O2 + H(+) = 3-hydroxy-L-kynurenine + NADP(+) + H2O</text>
        <dbReference type="Rhea" id="RHEA:20545"/>
        <dbReference type="ChEBI" id="CHEBI:15377"/>
        <dbReference type="ChEBI" id="CHEBI:15378"/>
        <dbReference type="ChEBI" id="CHEBI:15379"/>
        <dbReference type="ChEBI" id="CHEBI:57783"/>
        <dbReference type="ChEBI" id="CHEBI:57959"/>
        <dbReference type="ChEBI" id="CHEBI:58125"/>
        <dbReference type="ChEBI" id="CHEBI:58349"/>
        <dbReference type="EC" id="1.14.13.9"/>
    </reaction>
</comment>
<evidence type="ECO:0000256" key="9">
    <source>
        <dbReference type="ARBA" id="ARBA00047818"/>
    </source>
</evidence>
<dbReference type="SUPFAM" id="SSF51905">
    <property type="entry name" value="FAD/NAD(P)-binding domain"/>
    <property type="match status" value="1"/>
</dbReference>
<evidence type="ECO:0000256" key="10">
    <source>
        <dbReference type="HAMAP-Rule" id="MF_03018"/>
    </source>
</evidence>
<keyword evidence="11" id="KW-1133">Transmembrane helix</keyword>